<dbReference type="InterPro" id="IPR022292">
    <property type="entry name" value="CHP03843"/>
</dbReference>
<reference evidence="1 2" key="1">
    <citation type="submission" date="2019-03" db="EMBL/GenBank/DDBJ databases">
        <title>Genomics of glacier-inhabiting Cryobacterium strains.</title>
        <authorList>
            <person name="Liu Q."/>
            <person name="Xin Y.-H."/>
        </authorList>
    </citation>
    <scope>NUCLEOTIDE SEQUENCE [LARGE SCALE GENOMIC DNA]</scope>
    <source>
        <strain evidence="1 2">Hz16</strain>
    </source>
</reference>
<gene>
    <name evidence="1" type="ORF">E3T50_01270</name>
</gene>
<keyword evidence="2" id="KW-1185">Reference proteome</keyword>
<evidence type="ECO:0000313" key="1">
    <source>
        <dbReference type="EMBL" id="TFD73595.1"/>
    </source>
</evidence>
<comment type="caution">
    <text evidence="1">The sequence shown here is derived from an EMBL/GenBank/DDBJ whole genome shotgun (WGS) entry which is preliminary data.</text>
</comment>
<dbReference type="AlphaFoldDB" id="A0A4R9AZZ6"/>
<sequence>MVPEAERGNADLVNAGLELTGRIRTASNATFLGSIGDIAVVYKPIAGERPLWDFPDGDLAHREAAAYLVSEALGWNVVPRTWLRDGPLGVGMVQLWQEPDPEQTAVDLVLTDAVPDTGWRHVLDGQDEQDRAVSLIHEDSVALRRMAVFDIVVNNADRKGDHILAMTNGHRHGVDHGLTFHVDDKLRTVLWGWLGEDLTGDELAGIERVRSQLAGELGETLTGFVSDLEAAQLAARCDRLLAERRFPAPRRDQSAVPWPLF</sequence>
<dbReference type="EMBL" id="SOHL01000003">
    <property type="protein sequence ID" value="TFD73595.1"/>
    <property type="molecule type" value="Genomic_DNA"/>
</dbReference>
<organism evidence="1 2">
    <name type="scientific">Cryobacterium gelidum</name>
    <dbReference type="NCBI Taxonomy" id="1259164"/>
    <lineage>
        <taxon>Bacteria</taxon>
        <taxon>Bacillati</taxon>
        <taxon>Actinomycetota</taxon>
        <taxon>Actinomycetes</taxon>
        <taxon>Micrococcales</taxon>
        <taxon>Microbacteriaceae</taxon>
        <taxon>Cryobacterium</taxon>
    </lineage>
</organism>
<dbReference type="Proteomes" id="UP000297983">
    <property type="component" value="Unassembled WGS sequence"/>
</dbReference>
<accession>A0A4R9AZZ6</accession>
<dbReference type="NCBIfam" id="TIGR03843">
    <property type="entry name" value="SCO1664 family protein"/>
    <property type="match status" value="1"/>
</dbReference>
<evidence type="ECO:0000313" key="2">
    <source>
        <dbReference type="Proteomes" id="UP000297983"/>
    </source>
</evidence>
<protein>
    <submittedName>
        <fullName evidence="1">SCO1664 family protein</fullName>
    </submittedName>
</protein>
<name>A0A4R9AZZ6_9MICO</name>
<proteinExistence type="predicted"/>
<dbReference type="RefSeq" id="WP_134550208.1">
    <property type="nucleotide sequence ID" value="NZ_SOHL01000003.1"/>
</dbReference>